<dbReference type="EMBL" id="GBXM01075943">
    <property type="protein sequence ID" value="JAH32634.1"/>
    <property type="molecule type" value="Transcribed_RNA"/>
</dbReference>
<dbReference type="AlphaFoldDB" id="A0A0E9RU13"/>
<proteinExistence type="predicted"/>
<name>A0A0E9RU13_ANGAN</name>
<reference evidence="1" key="1">
    <citation type="submission" date="2014-11" db="EMBL/GenBank/DDBJ databases">
        <authorList>
            <person name="Amaro Gonzalez C."/>
        </authorList>
    </citation>
    <scope>NUCLEOTIDE SEQUENCE</scope>
</reference>
<organism evidence="1">
    <name type="scientific">Anguilla anguilla</name>
    <name type="common">European freshwater eel</name>
    <name type="synonym">Muraena anguilla</name>
    <dbReference type="NCBI Taxonomy" id="7936"/>
    <lineage>
        <taxon>Eukaryota</taxon>
        <taxon>Metazoa</taxon>
        <taxon>Chordata</taxon>
        <taxon>Craniata</taxon>
        <taxon>Vertebrata</taxon>
        <taxon>Euteleostomi</taxon>
        <taxon>Actinopterygii</taxon>
        <taxon>Neopterygii</taxon>
        <taxon>Teleostei</taxon>
        <taxon>Anguilliformes</taxon>
        <taxon>Anguillidae</taxon>
        <taxon>Anguilla</taxon>
    </lineage>
</organism>
<reference evidence="1" key="2">
    <citation type="journal article" date="2015" name="Fish Shellfish Immunol.">
        <title>Early steps in the European eel (Anguilla anguilla)-Vibrio vulnificus interaction in the gills: Role of the RtxA13 toxin.</title>
        <authorList>
            <person name="Callol A."/>
            <person name="Pajuelo D."/>
            <person name="Ebbesson L."/>
            <person name="Teles M."/>
            <person name="MacKenzie S."/>
            <person name="Amaro C."/>
        </authorList>
    </citation>
    <scope>NUCLEOTIDE SEQUENCE</scope>
</reference>
<evidence type="ECO:0000313" key="1">
    <source>
        <dbReference type="EMBL" id="JAH32634.1"/>
    </source>
</evidence>
<accession>A0A0E9RU13</accession>
<sequence length="46" mass="5228">MQVVILENTRSYLLCSIISLVPAPKVSFVPLLDAQYYSAIRKNPIY</sequence>
<protein>
    <submittedName>
        <fullName evidence="1">Uncharacterized protein</fullName>
    </submittedName>
</protein>